<dbReference type="InterPro" id="IPR013324">
    <property type="entry name" value="RNA_pol_sigma_r3/r4-like"/>
</dbReference>
<sequence length="214" mass="24596">MWPNSEETRNLLDAAKTGDPAAREQLLMKFREPLRRVIGLRMDPALARRIDASDIVQDVLIEAHQRLKEYLQSPTMPFHLWLRHMAQDRIIDTHRRHRVAQRRSIDREHSLESPAWADDSSANLVASLIDPENTPASAAIQEELRKKLNAAIVQLPQNDRDIILMRHHEQLSNTDVAAVYQLTEAAASMRYLRALRKLRAVLLPDENPDAKEKS</sequence>
<name>A0A8E6BAQ4_9BACT</name>
<dbReference type="InterPro" id="IPR007627">
    <property type="entry name" value="RNA_pol_sigma70_r2"/>
</dbReference>
<feature type="domain" description="RNA polymerase sigma-70 region 4" evidence="6">
    <location>
        <begin position="151"/>
        <end position="200"/>
    </location>
</feature>
<keyword evidence="4" id="KW-0804">Transcription</keyword>
<dbReference type="InterPro" id="IPR007630">
    <property type="entry name" value="RNA_pol_sigma70_r4"/>
</dbReference>
<dbReference type="Pfam" id="PF04542">
    <property type="entry name" value="Sigma70_r2"/>
    <property type="match status" value="1"/>
</dbReference>
<evidence type="ECO:0000256" key="3">
    <source>
        <dbReference type="ARBA" id="ARBA00023125"/>
    </source>
</evidence>
<dbReference type="KEGG" id="tsph:KIH39_11740"/>
<dbReference type="Gene3D" id="1.10.10.10">
    <property type="entry name" value="Winged helix-like DNA-binding domain superfamily/Winged helix DNA-binding domain"/>
    <property type="match status" value="1"/>
</dbReference>
<dbReference type="PANTHER" id="PTHR30385:SF8">
    <property type="entry name" value="RNA POLYMERASE SIGMA-E FACTOR"/>
    <property type="match status" value="1"/>
</dbReference>
<dbReference type="InterPro" id="IPR013325">
    <property type="entry name" value="RNA_pol_sigma_r2"/>
</dbReference>
<dbReference type="NCBIfam" id="TIGR02937">
    <property type="entry name" value="sigma70-ECF"/>
    <property type="match status" value="1"/>
</dbReference>
<dbReference type="PANTHER" id="PTHR30385">
    <property type="entry name" value="SIGMA FACTOR F FLAGELLAR"/>
    <property type="match status" value="1"/>
</dbReference>
<dbReference type="NCBIfam" id="TIGR02984">
    <property type="entry name" value="Sig-70_plancto1"/>
    <property type="match status" value="1"/>
</dbReference>
<evidence type="ECO:0000313" key="8">
    <source>
        <dbReference type="Proteomes" id="UP000676194"/>
    </source>
</evidence>
<keyword evidence="2" id="KW-0731">Sigma factor</keyword>
<evidence type="ECO:0000256" key="4">
    <source>
        <dbReference type="ARBA" id="ARBA00023163"/>
    </source>
</evidence>
<dbReference type="RefSeq" id="WP_213499637.1">
    <property type="nucleotide sequence ID" value="NZ_CP074694.1"/>
</dbReference>
<evidence type="ECO:0000313" key="7">
    <source>
        <dbReference type="EMBL" id="QVL34544.1"/>
    </source>
</evidence>
<dbReference type="InterPro" id="IPR036388">
    <property type="entry name" value="WH-like_DNA-bd_sf"/>
</dbReference>
<organism evidence="7 8">
    <name type="scientific">Telmatocola sphagniphila</name>
    <dbReference type="NCBI Taxonomy" id="1123043"/>
    <lineage>
        <taxon>Bacteria</taxon>
        <taxon>Pseudomonadati</taxon>
        <taxon>Planctomycetota</taxon>
        <taxon>Planctomycetia</taxon>
        <taxon>Gemmatales</taxon>
        <taxon>Gemmataceae</taxon>
    </lineage>
</organism>
<dbReference type="EMBL" id="CP074694">
    <property type="protein sequence ID" value="QVL34544.1"/>
    <property type="molecule type" value="Genomic_DNA"/>
</dbReference>
<dbReference type="Proteomes" id="UP000676194">
    <property type="component" value="Chromosome"/>
</dbReference>
<proteinExistence type="predicted"/>
<dbReference type="GO" id="GO:0003677">
    <property type="term" value="F:DNA binding"/>
    <property type="evidence" value="ECO:0007669"/>
    <property type="project" value="UniProtKB-KW"/>
</dbReference>
<dbReference type="AlphaFoldDB" id="A0A8E6BAQ4"/>
<keyword evidence="8" id="KW-1185">Reference proteome</keyword>
<evidence type="ECO:0000256" key="1">
    <source>
        <dbReference type="ARBA" id="ARBA00023015"/>
    </source>
</evidence>
<keyword evidence="1" id="KW-0805">Transcription regulation</keyword>
<feature type="domain" description="RNA polymerase sigma-70 region 2" evidence="5">
    <location>
        <begin position="41"/>
        <end position="98"/>
    </location>
</feature>
<keyword evidence="3" id="KW-0238">DNA-binding</keyword>
<dbReference type="GO" id="GO:0006352">
    <property type="term" value="P:DNA-templated transcription initiation"/>
    <property type="evidence" value="ECO:0007669"/>
    <property type="project" value="InterPro"/>
</dbReference>
<evidence type="ECO:0000256" key="2">
    <source>
        <dbReference type="ARBA" id="ARBA00023082"/>
    </source>
</evidence>
<dbReference type="SUPFAM" id="SSF88946">
    <property type="entry name" value="Sigma2 domain of RNA polymerase sigma factors"/>
    <property type="match status" value="1"/>
</dbReference>
<gene>
    <name evidence="7" type="ORF">KIH39_11740</name>
</gene>
<protein>
    <submittedName>
        <fullName evidence="7">Sigma-70 family RNA polymerase sigma factor</fullName>
    </submittedName>
</protein>
<dbReference type="InterPro" id="IPR014284">
    <property type="entry name" value="RNA_pol_sigma-70_dom"/>
</dbReference>
<evidence type="ECO:0000259" key="6">
    <source>
        <dbReference type="Pfam" id="PF04545"/>
    </source>
</evidence>
<dbReference type="InterPro" id="IPR014326">
    <property type="entry name" value="RNA_pol_sigma-70_Plancto"/>
</dbReference>
<dbReference type="Gene3D" id="1.10.1740.10">
    <property type="match status" value="1"/>
</dbReference>
<dbReference type="SUPFAM" id="SSF88659">
    <property type="entry name" value="Sigma3 and sigma4 domains of RNA polymerase sigma factors"/>
    <property type="match status" value="1"/>
</dbReference>
<dbReference type="GO" id="GO:0016987">
    <property type="term" value="F:sigma factor activity"/>
    <property type="evidence" value="ECO:0007669"/>
    <property type="project" value="UniProtKB-KW"/>
</dbReference>
<evidence type="ECO:0000259" key="5">
    <source>
        <dbReference type="Pfam" id="PF04542"/>
    </source>
</evidence>
<dbReference type="Pfam" id="PF04545">
    <property type="entry name" value="Sigma70_r4"/>
    <property type="match status" value="1"/>
</dbReference>
<reference evidence="7" key="1">
    <citation type="submission" date="2021-05" db="EMBL/GenBank/DDBJ databases">
        <title>Complete genome sequence of the cellulolytic planctomycete Telmatocola sphagniphila SP2T and characterization of the first cellulase from planctomycetes.</title>
        <authorList>
            <person name="Rakitin A.L."/>
            <person name="Beletsky A.V."/>
            <person name="Naumoff D.G."/>
            <person name="Kulichevskaya I.S."/>
            <person name="Mardanov A.V."/>
            <person name="Ravin N.V."/>
            <person name="Dedysh S.N."/>
        </authorList>
    </citation>
    <scope>NUCLEOTIDE SEQUENCE</scope>
    <source>
        <strain evidence="7">SP2T</strain>
    </source>
</reference>
<accession>A0A8E6BAQ4</accession>